<accession>A0A7S1NFZ3</accession>
<evidence type="ECO:0000256" key="2">
    <source>
        <dbReference type="ARBA" id="ARBA00022771"/>
    </source>
</evidence>
<evidence type="ECO:0000256" key="4">
    <source>
        <dbReference type="PROSITE-ProRule" id="PRU00175"/>
    </source>
</evidence>
<feature type="compositionally biased region" description="Basic and acidic residues" evidence="5">
    <location>
        <begin position="147"/>
        <end position="177"/>
    </location>
</feature>
<reference evidence="7" key="1">
    <citation type="submission" date="2021-01" db="EMBL/GenBank/DDBJ databases">
        <authorList>
            <person name="Corre E."/>
            <person name="Pelletier E."/>
            <person name="Niang G."/>
            <person name="Scheremetjew M."/>
            <person name="Finn R."/>
            <person name="Kale V."/>
            <person name="Holt S."/>
            <person name="Cochrane G."/>
            <person name="Meng A."/>
            <person name="Brown T."/>
            <person name="Cohen L."/>
        </authorList>
    </citation>
    <scope>NUCLEOTIDE SEQUENCE</scope>
    <source>
        <strain evidence="7">NIES-381</strain>
    </source>
</reference>
<dbReference type="GO" id="GO:0008270">
    <property type="term" value="F:zinc ion binding"/>
    <property type="evidence" value="ECO:0007669"/>
    <property type="project" value="UniProtKB-KW"/>
</dbReference>
<gene>
    <name evidence="7" type="ORF">EGYM00392_LOCUS28572</name>
</gene>
<feature type="region of interest" description="Disordered" evidence="5">
    <location>
        <begin position="144"/>
        <end position="287"/>
    </location>
</feature>
<name>A0A7S1NFZ3_9EUGL</name>
<keyword evidence="2 4" id="KW-0863">Zinc-finger</keyword>
<dbReference type="Pfam" id="PF13920">
    <property type="entry name" value="zf-C3HC4_3"/>
    <property type="match status" value="1"/>
</dbReference>
<dbReference type="InterPro" id="IPR001841">
    <property type="entry name" value="Znf_RING"/>
</dbReference>
<proteinExistence type="predicted"/>
<evidence type="ECO:0000256" key="1">
    <source>
        <dbReference type="ARBA" id="ARBA00022723"/>
    </source>
</evidence>
<evidence type="ECO:0000259" key="6">
    <source>
        <dbReference type="PROSITE" id="PS50089"/>
    </source>
</evidence>
<keyword evidence="3" id="KW-0862">Zinc</keyword>
<dbReference type="EMBL" id="HBGA01076435">
    <property type="protein sequence ID" value="CAD9017462.1"/>
    <property type="molecule type" value="Transcribed_RNA"/>
</dbReference>
<feature type="domain" description="RING-type" evidence="6">
    <location>
        <begin position="317"/>
        <end position="353"/>
    </location>
</feature>
<dbReference type="PROSITE" id="PS00518">
    <property type="entry name" value="ZF_RING_1"/>
    <property type="match status" value="1"/>
</dbReference>
<evidence type="ECO:0000256" key="3">
    <source>
        <dbReference type="ARBA" id="ARBA00022833"/>
    </source>
</evidence>
<dbReference type="InterPro" id="IPR017907">
    <property type="entry name" value="Znf_RING_CS"/>
</dbReference>
<feature type="compositionally biased region" description="Low complexity" evidence="5">
    <location>
        <begin position="213"/>
        <end position="224"/>
    </location>
</feature>
<evidence type="ECO:0000313" key="7">
    <source>
        <dbReference type="EMBL" id="CAD9017462.1"/>
    </source>
</evidence>
<dbReference type="SMART" id="SM00184">
    <property type="entry name" value="RING"/>
    <property type="match status" value="1"/>
</dbReference>
<dbReference type="AlphaFoldDB" id="A0A7S1NFZ3"/>
<dbReference type="PROSITE" id="PS50089">
    <property type="entry name" value="ZF_RING_2"/>
    <property type="match status" value="1"/>
</dbReference>
<dbReference type="CDD" id="cd16449">
    <property type="entry name" value="RING-HC"/>
    <property type="match status" value="1"/>
</dbReference>
<organism evidence="7">
    <name type="scientific">Eutreptiella gymnastica</name>
    <dbReference type="NCBI Taxonomy" id="73025"/>
    <lineage>
        <taxon>Eukaryota</taxon>
        <taxon>Discoba</taxon>
        <taxon>Euglenozoa</taxon>
        <taxon>Euglenida</taxon>
        <taxon>Spirocuta</taxon>
        <taxon>Euglenophyceae</taxon>
        <taxon>Eutreptiales</taxon>
        <taxon>Eutreptiaceae</taxon>
        <taxon>Eutreptiella</taxon>
    </lineage>
</organism>
<dbReference type="Gene3D" id="3.30.40.10">
    <property type="entry name" value="Zinc/RING finger domain, C3HC4 (zinc finger)"/>
    <property type="match status" value="1"/>
</dbReference>
<evidence type="ECO:0000256" key="5">
    <source>
        <dbReference type="SAM" id="MobiDB-lite"/>
    </source>
</evidence>
<protein>
    <recommendedName>
        <fullName evidence="6">RING-type domain-containing protein</fullName>
    </recommendedName>
</protein>
<dbReference type="SUPFAM" id="SSF57850">
    <property type="entry name" value="RING/U-box"/>
    <property type="match status" value="1"/>
</dbReference>
<keyword evidence="1" id="KW-0479">Metal-binding</keyword>
<feature type="compositionally biased region" description="Polar residues" evidence="5">
    <location>
        <begin position="237"/>
        <end position="249"/>
    </location>
</feature>
<dbReference type="InterPro" id="IPR013083">
    <property type="entry name" value="Znf_RING/FYVE/PHD"/>
</dbReference>
<sequence>MEQPSSAADLGWGPVSDRGGGHLFYAQCQVCRMVESAPSSLHDLNEWQRGVLRWCKMCSQCTCWVGGMSRDGLGPGDRIRAQGQSWDRDGARHWEEELDAKVRREVRGWKQDWEHEQERDQQDAEWDAHLARERQELSAALAMKRRERQEREAAMRTDTEWETQERAREELRQRENGFRMQQRFSSPGLNPRRKTPNSGRQTPEAACLDGYHSARSGAGSHSARLMSKSPVRRASKSPAQSPASRPTQKTPLRRRTTSNPTPPRSPSGPGAGNLLGSPTPLSRTDSVKAMPRCRVSVSPPERPLPVQANNAKPDNECDICMDRNKDHCLDPCGHRYCGPCIDLLQTRACPVCDMPFVKKIRLY</sequence>